<comment type="caution">
    <text evidence="1">The sequence shown here is derived from an EMBL/GenBank/DDBJ whole genome shotgun (WGS) entry which is preliminary data.</text>
</comment>
<gene>
    <name evidence="1" type="ORF">Taro_025306</name>
</gene>
<proteinExistence type="predicted"/>
<dbReference type="Proteomes" id="UP000652761">
    <property type="component" value="Unassembled WGS sequence"/>
</dbReference>
<organism evidence="1 2">
    <name type="scientific">Colocasia esculenta</name>
    <name type="common">Wild taro</name>
    <name type="synonym">Arum esculentum</name>
    <dbReference type="NCBI Taxonomy" id="4460"/>
    <lineage>
        <taxon>Eukaryota</taxon>
        <taxon>Viridiplantae</taxon>
        <taxon>Streptophyta</taxon>
        <taxon>Embryophyta</taxon>
        <taxon>Tracheophyta</taxon>
        <taxon>Spermatophyta</taxon>
        <taxon>Magnoliopsida</taxon>
        <taxon>Liliopsida</taxon>
        <taxon>Araceae</taxon>
        <taxon>Aroideae</taxon>
        <taxon>Colocasieae</taxon>
        <taxon>Colocasia</taxon>
    </lineage>
</organism>
<dbReference type="EMBL" id="NMUH01001474">
    <property type="protein sequence ID" value="MQL92681.1"/>
    <property type="molecule type" value="Genomic_DNA"/>
</dbReference>
<evidence type="ECO:0000313" key="1">
    <source>
        <dbReference type="EMBL" id="MQL92681.1"/>
    </source>
</evidence>
<dbReference type="AlphaFoldDB" id="A0A843V8K2"/>
<sequence>MGSRSIQLEIARILGSTVMAVTRAQAEASNLIEGTHADFWGFVGRQIGPKAPTGSLSVNVTGLGIAF</sequence>
<evidence type="ECO:0000313" key="2">
    <source>
        <dbReference type="Proteomes" id="UP000652761"/>
    </source>
</evidence>
<protein>
    <submittedName>
        <fullName evidence="1">Uncharacterized protein</fullName>
    </submittedName>
</protein>
<reference evidence="1" key="1">
    <citation type="submission" date="2017-07" db="EMBL/GenBank/DDBJ databases">
        <title>Taro Niue Genome Assembly and Annotation.</title>
        <authorList>
            <person name="Atibalentja N."/>
            <person name="Keating K."/>
            <person name="Fields C.J."/>
        </authorList>
    </citation>
    <scope>NUCLEOTIDE SEQUENCE</scope>
    <source>
        <strain evidence="1">Niue_2</strain>
        <tissue evidence="1">Leaf</tissue>
    </source>
</reference>
<name>A0A843V8K2_COLES</name>
<keyword evidence="2" id="KW-1185">Reference proteome</keyword>
<accession>A0A843V8K2</accession>